<dbReference type="EMBL" id="SGBB01000001">
    <property type="protein sequence ID" value="RZD19456.1"/>
    <property type="molecule type" value="Genomic_DNA"/>
</dbReference>
<evidence type="ECO:0000313" key="4">
    <source>
        <dbReference type="EMBL" id="RZD19456.1"/>
    </source>
</evidence>
<evidence type="ECO:0000256" key="2">
    <source>
        <dbReference type="ARBA" id="ARBA00023118"/>
    </source>
</evidence>
<feature type="domain" description="GGDEF" evidence="3">
    <location>
        <begin position="589"/>
        <end position="810"/>
    </location>
</feature>
<dbReference type="PROSITE" id="PS50887">
    <property type="entry name" value="GGDEF"/>
    <property type="match status" value="1"/>
</dbReference>
<dbReference type="InterPro" id="IPR043128">
    <property type="entry name" value="Rev_trsase/Diguanyl_cyclase"/>
</dbReference>
<evidence type="ECO:0000313" key="5">
    <source>
        <dbReference type="Proteomes" id="UP000319296"/>
    </source>
</evidence>
<dbReference type="NCBIfam" id="TIGR02577">
    <property type="entry name" value="cas_TM1794_Cmr2"/>
    <property type="match status" value="1"/>
</dbReference>
<dbReference type="InterPro" id="IPR013407">
    <property type="entry name" value="CRISPR-assoc_prot_Cmr2"/>
</dbReference>
<dbReference type="Gene3D" id="3.30.70.2220">
    <property type="entry name" value="CRISPR-Cas system, Cmr2 subunit, D1 domain, cysteine cluster"/>
    <property type="match status" value="1"/>
</dbReference>
<organism evidence="4 5">
    <name type="scientific">Candidatus Acididesulfobacter diazotrophicus</name>
    <dbReference type="NCBI Taxonomy" id="2597226"/>
    <lineage>
        <taxon>Bacteria</taxon>
        <taxon>Deltaproteobacteria</taxon>
        <taxon>Candidatus Acidulodesulfobacterales</taxon>
        <taxon>Candidatus Acididesulfobacter</taxon>
    </lineage>
</organism>
<dbReference type="Pfam" id="PF22335">
    <property type="entry name" value="Cas10-Cmr2_palm2"/>
    <property type="match status" value="2"/>
</dbReference>
<dbReference type="GO" id="GO:0000166">
    <property type="term" value="F:nucleotide binding"/>
    <property type="evidence" value="ECO:0007669"/>
    <property type="project" value="UniProtKB-KW"/>
</dbReference>
<evidence type="ECO:0000256" key="1">
    <source>
        <dbReference type="ARBA" id="ARBA00022741"/>
    </source>
</evidence>
<gene>
    <name evidence="4" type="primary">cas10</name>
    <name evidence="4" type="ORF">EVG15_00825</name>
</gene>
<keyword evidence="2" id="KW-0051">Antiviral defense</keyword>
<dbReference type="Pfam" id="PF12469">
    <property type="entry name" value="Cmr2_N"/>
    <property type="match status" value="1"/>
</dbReference>
<dbReference type="InterPro" id="IPR038242">
    <property type="entry name" value="Cmr2_N"/>
</dbReference>
<dbReference type="CDD" id="cd09679">
    <property type="entry name" value="Cas10_III"/>
    <property type="match status" value="1"/>
</dbReference>
<protein>
    <submittedName>
        <fullName evidence="4">Type III-B CRISPR-associated protein Cas10/Cmr2</fullName>
    </submittedName>
</protein>
<keyword evidence="1" id="KW-0547">Nucleotide-binding</keyword>
<accession>A0A519BQ98</accession>
<evidence type="ECO:0000259" key="3">
    <source>
        <dbReference type="PROSITE" id="PS50887"/>
    </source>
</evidence>
<dbReference type="GO" id="GO:0051607">
    <property type="term" value="P:defense response to virus"/>
    <property type="evidence" value="ECO:0007669"/>
    <property type="project" value="UniProtKB-KW"/>
</dbReference>
<dbReference type="Gene3D" id="3.30.70.270">
    <property type="match status" value="1"/>
</dbReference>
<reference evidence="4 5" key="1">
    <citation type="journal article" date="2019" name="ISME J.">
        <title>Insights into ecological role of a new deltaproteobacterial order Candidatus Acidulodesulfobacterales by metagenomics and metatranscriptomics.</title>
        <authorList>
            <person name="Tan S."/>
            <person name="Liu J."/>
            <person name="Fang Y."/>
            <person name="Hedlund B.P."/>
            <person name="Lian Z.H."/>
            <person name="Huang L.Y."/>
            <person name="Li J.T."/>
            <person name="Huang L.N."/>
            <person name="Li W.J."/>
            <person name="Jiang H.C."/>
            <person name="Dong H.L."/>
            <person name="Shu W.S."/>
        </authorList>
    </citation>
    <scope>NUCLEOTIDE SEQUENCE [LARGE SCALE GENOMIC DNA]</scope>
    <source>
        <strain evidence="4">AP1</strain>
    </source>
</reference>
<dbReference type="AlphaFoldDB" id="A0A519BQ98"/>
<proteinExistence type="predicted"/>
<name>A0A519BQ98_9DELT</name>
<dbReference type="InterPro" id="IPR024615">
    <property type="entry name" value="CRISPR-assoc_Cmr2_N"/>
</dbReference>
<dbReference type="Proteomes" id="UP000319296">
    <property type="component" value="Unassembled WGS sequence"/>
</dbReference>
<dbReference type="InterPro" id="IPR000160">
    <property type="entry name" value="GGDEF_dom"/>
</dbReference>
<sequence>MAWKKPETNYWDNKFASYMHDPVDKALDIKGHVERASELMQLYGLAMPNNEFWKKADGIASGFERGQITGYISDENKSGSVDFLKSPIITHPIGNEFHLKIDMNNIDPKAVWNDLKNFITKEIGIKPGDGGYSDNFKGNPNDFAVARFFYTHLVLRFQLSQENIGNIGGLWHRLPADTRFPDHSIWQHNALVSAIQSCFELAGNNDDLGIMVFSITPVQGFIGKSRKLRDYWTSSVLLSWLAFEGIKWVMENLGPDHIIYPSLIDQALVKEYLKNECKIEKINDIFLNNNNKIASFPNKFLFLIPFNYASEIAEEIEKYIKSKWAEINDLVLEELSNKLKSNVDESGIEHIKSMFNRQNSHFWDIQWATSRILEKKDIDDININIGGGIKDLLSEKNYKAQSELLNIFLKMIKNKENYEKSGKGILYSSTHSLCQSALAVQKTIKTVERQPEPGEKCQMCGEFEVVHDKKYQNNITANQYKNDIKNFWENLSNRFGKQNIKENEKLCSICLTKRIAYMALQNQNKDSEKGHKKHILYSAFKEAENFPSTTYISLYNDFKANGIVNEQEKLDKARQIYENEDIQVDNRDRYYAILLMDGDLMGKLVNGETIASTWESIMHPDIVVVEKIKNDKLEGDYNKLWREIFNKENIQRRLITPSIHAAISESLGDFALYGVAPIVEKYDGRLIYAGGDDVCAVLPIDNALQAAKKIQEYYISSFRMIKKINKKDKENKKEIESIESIELKKDEKWLPEIGKLSVNLGMGENITISAGILICHHKENLSEMIKRAHELLDNKAKKEGGRNAVAIELRKRSGGSRYFISKWDDERLSAFEDLINEKKVGADLSRSLAYRFEKFKDGIDSILTLKEPINKTDLLNKFVLAQLKRSGLNKMEDGQSDDDKKLLIKLLIKLSEDIRKIIVDDNNFSNEGLIIAGFLTNDDNVNKNNKNKNEVNRND</sequence>
<comment type="caution">
    <text evidence="4">The sequence shown here is derived from an EMBL/GenBank/DDBJ whole genome shotgun (WGS) entry which is preliminary data.</text>
</comment>
<dbReference type="InterPro" id="IPR054767">
    <property type="entry name" value="Cas10-Cmr2_palm2"/>
</dbReference>